<dbReference type="Gene3D" id="3.30.70.100">
    <property type="match status" value="1"/>
</dbReference>
<feature type="region of interest" description="Disordered" evidence="1">
    <location>
        <begin position="1263"/>
        <end position="1319"/>
    </location>
</feature>
<sequence length="1369" mass="150238">MADMQIVPACKNVEAQYVEMMVPLYSHGCEKKIEKTLSHLKGIYSVKVDYNEQKVTVWGICNKYDVLATVRSKRKHACFWNSEDNIALEDQSPEPLSVTTPPPSSPPPPITTLSSFKYTKPSLALIRNQGLRMAGFVPYGNGGFYPYSSSPSSSLSALAPPFTVDRFVPKPMSSPLDVIETPYVAPMNSSLHSWLPSHPTTTGSNFFANPSPDFNSIPSSNAYGYAGLQTVEPSNTNLPPLNTITTASSSAFKYDQSFDPAATSFVEAKPYYPSYLSSTIPSVPPTVVPNQPSYDWLSTTHFAPLDSTSHKDYGQNPSDPKYTPQWGGLWEWEQGKQGDFSGNFCSKKTDVSSSSLYKNYMKQDPFCEEASHSINILGWEKLGGSVSAEHSGDKSFVAKNSKFIPADFSESVTGSFSAVPEAHPKASSSQFVMNTTNCKTPYSVFSEQRQNDASMDDISSASKSSSAFATRIPVTGTKSSEPEIGLFKRLNFRSDAAETDRGHYYPSSVQESCLPQVSEGNSRFSSSQLDSPGINDNFFTERNEELSNNRSLNKNPWDYVFKAKSGLENPHVSPGGFNVALNTNETVNSFPMSSDNVDPNNPAVDSPCWKGVPGGRFSSFESFEGVPEQIKKLEDCNGLNFPMPLMFPLNAAENVSSKKPIKNTVEYHDIGWLENGLTLPLKRSSVENSAFGEHKLDDAMKTTYDSETSHDRGPQSYRDVLHKSGNGDNSFGLFGHSHTMEQGHGGEVGLATEIKKTTLTCGVDVKLNVSDTMEYGSSHVPSHAVENILCSSAEDAPTKLSKSDEEYSMPKVDAQMLVDTMNSLSELLLSNCSYGLVQLKKNDIEAIKAVINNLHICISKNGEKLSPTQEMPLSQQNTAQCNGEFTEHNKVVSADRGPLASASNIQDEVTGSVFGKSDKNMAKEDKMTQAIKKILSENFHAEETDPQALLYKNLWLEAEAVLCSINYKDRFNRVKIEMDNCEAEKSKDNFIYNADMMQQSVSEVSPDSNSVNPLTSDAQEFPTSNLQDLPVLSQEDEVLARFRILRDLVENTNSIGAANGGESSSKVSEHNKFDNIPPEVNGSSSSHGISIQDSPTSGAVGMTDDYDEASVMARFRIIRDRVEKSKFISCSTMEESSSFNVCLQPKTDIIAPNPSDVSAPEFSFQDSSISINTSQSDACEASVLSRLNILKSRIENYADLHTEGQLLPKPKISAVAPNTSDSLLPEFKIQDSPRSSTSGQSNNCEASVTSRLQILKSQIDNSYMHSEEQQPPETDGLGYAGKRNPWPFISKRSEGGSSELKEQPIFQSHESDSSEGNMVDAEEFDLFVDGPPADYRKINSPGNLLPTGWHDSSSSDWEHVLKEEIWGQN</sequence>
<evidence type="ECO:0000259" key="2">
    <source>
        <dbReference type="PROSITE" id="PS50846"/>
    </source>
</evidence>
<evidence type="ECO:0000313" key="4">
    <source>
        <dbReference type="Proteomes" id="UP000290289"/>
    </source>
</evidence>
<name>A0A498JN94_MALDO</name>
<dbReference type="CDD" id="cd00371">
    <property type="entry name" value="HMA"/>
    <property type="match status" value="1"/>
</dbReference>
<protein>
    <recommendedName>
        <fullName evidence="2">HMA domain-containing protein</fullName>
    </recommendedName>
</protein>
<reference evidence="3 4" key="1">
    <citation type="submission" date="2018-10" db="EMBL/GenBank/DDBJ databases">
        <title>A high-quality apple genome assembly.</title>
        <authorList>
            <person name="Hu J."/>
        </authorList>
    </citation>
    <scope>NUCLEOTIDE SEQUENCE [LARGE SCALE GENOMIC DNA]</scope>
    <source>
        <strain evidence="4">cv. HFTH1</strain>
        <tissue evidence="3">Young leaf</tissue>
    </source>
</reference>
<feature type="compositionally biased region" description="Polar residues" evidence="1">
    <location>
        <begin position="1263"/>
        <end position="1272"/>
    </location>
</feature>
<dbReference type="Pfam" id="PF00403">
    <property type="entry name" value="HMA"/>
    <property type="match status" value="1"/>
</dbReference>
<dbReference type="PANTHER" id="PTHR34361">
    <property type="entry name" value="OS08G0157800 PROTEIN"/>
    <property type="match status" value="1"/>
</dbReference>
<feature type="region of interest" description="Disordered" evidence="1">
    <location>
        <begin position="1078"/>
        <end position="1100"/>
    </location>
</feature>
<keyword evidence="4" id="KW-1185">Reference proteome</keyword>
<feature type="compositionally biased region" description="Polar residues" evidence="1">
    <location>
        <begin position="1232"/>
        <end position="1247"/>
    </location>
</feature>
<proteinExistence type="predicted"/>
<feature type="domain" description="HMA" evidence="2">
    <location>
        <begin position="15"/>
        <end position="82"/>
    </location>
</feature>
<evidence type="ECO:0000256" key="1">
    <source>
        <dbReference type="SAM" id="MobiDB-lite"/>
    </source>
</evidence>
<feature type="compositionally biased region" description="Basic and acidic residues" evidence="1">
    <location>
        <begin position="1291"/>
        <end position="1302"/>
    </location>
</feature>
<dbReference type="SUPFAM" id="SSF55008">
    <property type="entry name" value="HMA, heavy metal-associated domain"/>
    <property type="match status" value="1"/>
</dbReference>
<dbReference type="GO" id="GO:0046872">
    <property type="term" value="F:metal ion binding"/>
    <property type="evidence" value="ECO:0007669"/>
    <property type="project" value="InterPro"/>
</dbReference>
<dbReference type="InterPro" id="IPR036163">
    <property type="entry name" value="HMA_dom_sf"/>
</dbReference>
<gene>
    <name evidence="3" type="ORF">DVH24_024997</name>
</gene>
<evidence type="ECO:0000313" key="3">
    <source>
        <dbReference type="EMBL" id="RXH95313.1"/>
    </source>
</evidence>
<dbReference type="EMBL" id="RDQH01000333">
    <property type="protein sequence ID" value="RXH95313.1"/>
    <property type="molecule type" value="Genomic_DNA"/>
</dbReference>
<accession>A0A498JN94</accession>
<feature type="compositionally biased region" description="Low complexity" evidence="1">
    <location>
        <begin position="1082"/>
        <end position="1091"/>
    </location>
</feature>
<dbReference type="InterPro" id="IPR006121">
    <property type="entry name" value="HMA_dom"/>
</dbReference>
<organism evidence="3 4">
    <name type="scientific">Malus domestica</name>
    <name type="common">Apple</name>
    <name type="synonym">Pyrus malus</name>
    <dbReference type="NCBI Taxonomy" id="3750"/>
    <lineage>
        <taxon>Eukaryota</taxon>
        <taxon>Viridiplantae</taxon>
        <taxon>Streptophyta</taxon>
        <taxon>Embryophyta</taxon>
        <taxon>Tracheophyta</taxon>
        <taxon>Spermatophyta</taxon>
        <taxon>Magnoliopsida</taxon>
        <taxon>eudicotyledons</taxon>
        <taxon>Gunneridae</taxon>
        <taxon>Pentapetalae</taxon>
        <taxon>rosids</taxon>
        <taxon>fabids</taxon>
        <taxon>Rosales</taxon>
        <taxon>Rosaceae</taxon>
        <taxon>Amygdaloideae</taxon>
        <taxon>Maleae</taxon>
        <taxon>Malus</taxon>
    </lineage>
</organism>
<dbReference type="Proteomes" id="UP000290289">
    <property type="component" value="Chromosome 7"/>
</dbReference>
<dbReference type="PANTHER" id="PTHR34361:SF2">
    <property type="entry name" value="OS08G0157800 PROTEIN"/>
    <property type="match status" value="1"/>
</dbReference>
<feature type="region of interest" description="Disordered" evidence="1">
    <location>
        <begin position="1225"/>
        <end position="1247"/>
    </location>
</feature>
<dbReference type="STRING" id="3750.A0A498JN94"/>
<comment type="caution">
    <text evidence="3">The sequence shown here is derived from an EMBL/GenBank/DDBJ whole genome shotgun (WGS) entry which is preliminary data.</text>
</comment>
<dbReference type="PROSITE" id="PS50846">
    <property type="entry name" value="HMA_2"/>
    <property type="match status" value="1"/>
</dbReference>